<sequence length="107" mass="12232">MRPQDRLHPHHCRKCGQAVCGKCSSKRSTIPLMGFEFEVRVCDSCHESITDEDRAPTATFHDSKHNIVYMHYEPTTGNLLTSGPDKVIKVCRGMSFLLFFFGLDTRR</sequence>
<evidence type="ECO:0000256" key="1">
    <source>
        <dbReference type="ARBA" id="ARBA00022723"/>
    </source>
</evidence>
<reference evidence="6 7" key="1">
    <citation type="submission" date="2021-06" db="EMBL/GenBank/DDBJ databases">
        <authorList>
            <person name="Palmer J.M."/>
        </authorList>
    </citation>
    <scope>NUCLEOTIDE SEQUENCE [LARGE SCALE GENOMIC DNA]</scope>
    <source>
        <strain evidence="7">if_2019</strain>
        <tissue evidence="6">Muscle</tissue>
    </source>
</reference>
<evidence type="ECO:0000256" key="3">
    <source>
        <dbReference type="ARBA" id="ARBA00022833"/>
    </source>
</evidence>
<name>A0ABV0TBZ6_9TELE</name>
<evidence type="ECO:0000313" key="6">
    <source>
        <dbReference type="EMBL" id="MEQ2230334.1"/>
    </source>
</evidence>
<dbReference type="PANTHER" id="PTHR46189:SF3">
    <property type="entry name" value="WD REPEAT AND FYVE DOMAIN-CONTAINING PROTEIN 2"/>
    <property type="match status" value="1"/>
</dbReference>
<organism evidence="6 7">
    <name type="scientific">Ilyodon furcidens</name>
    <name type="common">goldbreast splitfin</name>
    <dbReference type="NCBI Taxonomy" id="33524"/>
    <lineage>
        <taxon>Eukaryota</taxon>
        <taxon>Metazoa</taxon>
        <taxon>Chordata</taxon>
        <taxon>Craniata</taxon>
        <taxon>Vertebrata</taxon>
        <taxon>Euteleostomi</taxon>
        <taxon>Actinopterygii</taxon>
        <taxon>Neopterygii</taxon>
        <taxon>Teleostei</taxon>
        <taxon>Neoteleostei</taxon>
        <taxon>Acanthomorphata</taxon>
        <taxon>Ovalentaria</taxon>
        <taxon>Atherinomorphae</taxon>
        <taxon>Cyprinodontiformes</taxon>
        <taxon>Goodeidae</taxon>
        <taxon>Ilyodon</taxon>
    </lineage>
</organism>
<comment type="caution">
    <text evidence="6">The sequence shown here is derived from an EMBL/GenBank/DDBJ whole genome shotgun (WGS) entry which is preliminary data.</text>
</comment>
<dbReference type="PANTHER" id="PTHR46189">
    <property type="entry name" value="LD41958P"/>
    <property type="match status" value="1"/>
</dbReference>
<accession>A0ABV0TBZ6</accession>
<dbReference type="EMBL" id="JAHRIQ010026988">
    <property type="protein sequence ID" value="MEQ2230334.1"/>
    <property type="molecule type" value="Genomic_DNA"/>
</dbReference>
<dbReference type="Pfam" id="PF01363">
    <property type="entry name" value="FYVE"/>
    <property type="match status" value="1"/>
</dbReference>
<keyword evidence="7" id="KW-1185">Reference proteome</keyword>
<dbReference type="InterPro" id="IPR042234">
    <property type="entry name" value="WDFY1/WDFY2"/>
</dbReference>
<dbReference type="InterPro" id="IPR000306">
    <property type="entry name" value="Znf_FYVE"/>
</dbReference>
<protein>
    <submittedName>
        <fullName evidence="6">WD repeat and FYVE domain-containing protein 2</fullName>
    </submittedName>
</protein>
<keyword evidence="2 4" id="KW-0863">Zinc-finger</keyword>
<dbReference type="InterPro" id="IPR013083">
    <property type="entry name" value="Znf_RING/FYVE/PHD"/>
</dbReference>
<keyword evidence="1" id="KW-0479">Metal-binding</keyword>
<keyword evidence="3" id="KW-0862">Zinc</keyword>
<dbReference type="InterPro" id="IPR017455">
    <property type="entry name" value="Znf_FYVE-rel"/>
</dbReference>
<dbReference type="Proteomes" id="UP001482620">
    <property type="component" value="Unassembled WGS sequence"/>
</dbReference>
<gene>
    <name evidence="6" type="primary">WDFY2_2</name>
    <name evidence="6" type="ORF">ILYODFUR_028207</name>
</gene>
<evidence type="ECO:0000256" key="4">
    <source>
        <dbReference type="PROSITE-ProRule" id="PRU00091"/>
    </source>
</evidence>
<dbReference type="PROSITE" id="PS50178">
    <property type="entry name" value="ZF_FYVE"/>
    <property type="match status" value="1"/>
</dbReference>
<dbReference type="Gene3D" id="3.30.40.10">
    <property type="entry name" value="Zinc/RING finger domain, C3HC4 (zinc finger)"/>
    <property type="match status" value="1"/>
</dbReference>
<dbReference type="InterPro" id="IPR011011">
    <property type="entry name" value="Znf_FYVE_PHD"/>
</dbReference>
<dbReference type="SUPFAM" id="SSF57903">
    <property type="entry name" value="FYVE/PHD zinc finger"/>
    <property type="match status" value="1"/>
</dbReference>
<proteinExistence type="predicted"/>
<feature type="domain" description="FYVE-type" evidence="5">
    <location>
        <begin position="10"/>
        <end position="50"/>
    </location>
</feature>
<dbReference type="SMART" id="SM00064">
    <property type="entry name" value="FYVE"/>
    <property type="match status" value="1"/>
</dbReference>
<evidence type="ECO:0000313" key="7">
    <source>
        <dbReference type="Proteomes" id="UP001482620"/>
    </source>
</evidence>
<evidence type="ECO:0000259" key="5">
    <source>
        <dbReference type="PROSITE" id="PS50178"/>
    </source>
</evidence>
<evidence type="ECO:0000256" key="2">
    <source>
        <dbReference type="ARBA" id="ARBA00022771"/>
    </source>
</evidence>